<dbReference type="PANTHER" id="PTHR43285:SF2">
    <property type="entry name" value="ANTHRANILATE PHOSPHORIBOSYLTRANSFERASE"/>
    <property type="match status" value="1"/>
</dbReference>
<evidence type="ECO:0000256" key="1">
    <source>
        <dbReference type="ARBA" id="ARBA00022676"/>
    </source>
</evidence>
<keyword evidence="8" id="KW-1185">Reference proteome</keyword>
<evidence type="ECO:0000256" key="4">
    <source>
        <dbReference type="ARBA" id="ARBA00023141"/>
    </source>
</evidence>
<dbReference type="Gene3D" id="3.40.1030.10">
    <property type="entry name" value="Nucleoside phosphorylase/phosphoribosyltransferase catalytic domain"/>
    <property type="match status" value="1"/>
</dbReference>
<dbReference type="InterPro" id="IPR036320">
    <property type="entry name" value="Glycosyl_Trfase_fam3_N_dom_sf"/>
</dbReference>
<dbReference type="Proteomes" id="UP000321157">
    <property type="component" value="Unassembled WGS sequence"/>
</dbReference>
<evidence type="ECO:0000313" key="7">
    <source>
        <dbReference type="EMBL" id="GEN34729.1"/>
    </source>
</evidence>
<reference evidence="7 8" key="1">
    <citation type="submission" date="2019-07" db="EMBL/GenBank/DDBJ databases">
        <title>Whole genome shotgun sequence of Aneurinibacillus danicus NBRC 102444.</title>
        <authorList>
            <person name="Hosoyama A."/>
            <person name="Uohara A."/>
            <person name="Ohji S."/>
            <person name="Ichikawa N."/>
        </authorList>
    </citation>
    <scope>NUCLEOTIDE SEQUENCE [LARGE SCALE GENOMIC DNA]</scope>
    <source>
        <strain evidence="7 8">NBRC 102444</strain>
    </source>
</reference>
<keyword evidence="4" id="KW-0057">Aromatic amino acid biosynthesis</keyword>
<dbReference type="InterPro" id="IPR000312">
    <property type="entry name" value="Glycosyl_Trfase_fam3"/>
</dbReference>
<organism evidence="7 8">
    <name type="scientific">Aneurinibacillus danicus</name>
    <dbReference type="NCBI Taxonomy" id="267746"/>
    <lineage>
        <taxon>Bacteria</taxon>
        <taxon>Bacillati</taxon>
        <taxon>Bacillota</taxon>
        <taxon>Bacilli</taxon>
        <taxon>Bacillales</taxon>
        <taxon>Paenibacillaceae</taxon>
        <taxon>Aneurinibacillus group</taxon>
        <taxon>Aneurinibacillus</taxon>
    </lineage>
</organism>
<dbReference type="GO" id="GO:0005829">
    <property type="term" value="C:cytosol"/>
    <property type="evidence" value="ECO:0007669"/>
    <property type="project" value="TreeGrafter"/>
</dbReference>
<protein>
    <submittedName>
        <fullName evidence="7">Anthranilate phosphoribosyltransferase</fullName>
    </submittedName>
</protein>
<evidence type="ECO:0000313" key="8">
    <source>
        <dbReference type="Proteomes" id="UP000321157"/>
    </source>
</evidence>
<dbReference type="AlphaFoldDB" id="A0A511V7H1"/>
<keyword evidence="1 7" id="KW-0328">Glycosyltransferase</keyword>
<dbReference type="RefSeq" id="WP_146809998.1">
    <property type="nucleotide sequence ID" value="NZ_BJXX01000094.1"/>
</dbReference>
<proteinExistence type="predicted"/>
<dbReference type="InterPro" id="IPR005940">
    <property type="entry name" value="Anthranilate_Pribosyl_Tfrase"/>
</dbReference>
<dbReference type="SUPFAM" id="SSF47648">
    <property type="entry name" value="Nucleoside phosphorylase/phosphoribosyltransferase N-terminal domain"/>
    <property type="match status" value="1"/>
</dbReference>
<dbReference type="InterPro" id="IPR017459">
    <property type="entry name" value="Glycosyl_Trfase_fam3_N_dom"/>
</dbReference>
<keyword evidence="2 7" id="KW-0808">Transferase</keyword>
<dbReference type="InterPro" id="IPR035902">
    <property type="entry name" value="Nuc_phospho_transferase"/>
</dbReference>
<dbReference type="PANTHER" id="PTHR43285">
    <property type="entry name" value="ANTHRANILATE PHOSPHORIBOSYLTRANSFERASE"/>
    <property type="match status" value="1"/>
</dbReference>
<keyword evidence="3" id="KW-0028">Amino-acid biosynthesis</keyword>
<gene>
    <name evidence="7" type="primary">trpD_2</name>
    <name evidence="7" type="ORF">ADA01nite_21890</name>
</gene>
<dbReference type="GO" id="GO:0004048">
    <property type="term" value="F:anthranilate phosphoribosyltransferase activity"/>
    <property type="evidence" value="ECO:0007669"/>
    <property type="project" value="InterPro"/>
</dbReference>
<name>A0A511V7H1_9BACL</name>
<feature type="domain" description="Glycosyl transferase family 3" evidence="5">
    <location>
        <begin position="87"/>
        <end position="326"/>
    </location>
</feature>
<accession>A0A511V7H1</accession>
<evidence type="ECO:0000256" key="2">
    <source>
        <dbReference type="ARBA" id="ARBA00022679"/>
    </source>
</evidence>
<sequence length="344" mass="37763">MRDLLKEVARGKKGAKDLPYEQALCGARMIISGEATPAQTAAFFVAERIKMETADELLAFVEALRERTEQHPIPGSVDCAGPYDGRKKSFFVNFPAAFVTAACGVPVTLHGGESLPPKWGITLSDILGTLGVQAQGNKQAFIEAARKTGVLYVYAETWNPALSSLRPLREELGFRTMLNTAEKFLRYSEAPYMAAGIFHGTVFKKMAEVMTRLGVRRGIVVQGMEGSEDVPIHQSTRALLVTEDSHELFIIDPEALGVQAEVPELEWTPKLQADIALQVLRNEAELPFVNLVLLNSAVRLWVAEKASSIEEGIELSRNVIAEGKALAMFETWEAAIQQYSNIVS</sequence>
<evidence type="ECO:0000256" key="3">
    <source>
        <dbReference type="ARBA" id="ARBA00022822"/>
    </source>
</evidence>
<dbReference type="EMBL" id="BJXX01000094">
    <property type="protein sequence ID" value="GEN34729.1"/>
    <property type="molecule type" value="Genomic_DNA"/>
</dbReference>
<evidence type="ECO:0000259" key="6">
    <source>
        <dbReference type="Pfam" id="PF02885"/>
    </source>
</evidence>
<dbReference type="Pfam" id="PF02885">
    <property type="entry name" value="Glycos_trans_3N"/>
    <property type="match status" value="1"/>
</dbReference>
<dbReference type="GO" id="GO:0000162">
    <property type="term" value="P:L-tryptophan biosynthetic process"/>
    <property type="evidence" value="ECO:0007669"/>
    <property type="project" value="UniProtKB-KW"/>
</dbReference>
<evidence type="ECO:0000259" key="5">
    <source>
        <dbReference type="Pfam" id="PF00591"/>
    </source>
</evidence>
<comment type="caution">
    <text evidence="7">The sequence shown here is derived from an EMBL/GenBank/DDBJ whole genome shotgun (WGS) entry which is preliminary data.</text>
</comment>
<dbReference type="Gene3D" id="1.20.970.10">
    <property type="entry name" value="Transferase, Pyrimidine Nucleoside Phosphorylase, Chain C"/>
    <property type="match status" value="1"/>
</dbReference>
<dbReference type="SUPFAM" id="SSF52418">
    <property type="entry name" value="Nucleoside phosphorylase/phosphoribosyltransferase catalytic domain"/>
    <property type="match status" value="1"/>
</dbReference>
<dbReference type="Pfam" id="PF00591">
    <property type="entry name" value="Glycos_transf_3"/>
    <property type="match status" value="1"/>
</dbReference>
<feature type="domain" description="Glycosyl transferase family 3 N-terminal" evidence="6">
    <location>
        <begin position="3"/>
        <end position="67"/>
    </location>
</feature>
<keyword evidence="3" id="KW-0822">Tryptophan biosynthesis</keyword>
<dbReference type="OrthoDB" id="9926at2"/>